<evidence type="ECO:0000313" key="2">
    <source>
        <dbReference type="EMBL" id="KIJ97394.1"/>
    </source>
</evidence>
<organism evidence="2 3">
    <name type="scientific">Laccaria amethystina LaAM-08-1</name>
    <dbReference type="NCBI Taxonomy" id="1095629"/>
    <lineage>
        <taxon>Eukaryota</taxon>
        <taxon>Fungi</taxon>
        <taxon>Dikarya</taxon>
        <taxon>Basidiomycota</taxon>
        <taxon>Agaricomycotina</taxon>
        <taxon>Agaricomycetes</taxon>
        <taxon>Agaricomycetidae</taxon>
        <taxon>Agaricales</taxon>
        <taxon>Agaricineae</taxon>
        <taxon>Hydnangiaceae</taxon>
        <taxon>Laccaria</taxon>
    </lineage>
</organism>
<evidence type="ECO:0000256" key="1">
    <source>
        <dbReference type="SAM" id="Phobius"/>
    </source>
</evidence>
<keyword evidence="1" id="KW-0472">Membrane</keyword>
<gene>
    <name evidence="2" type="ORF">K443DRAFT_105757</name>
</gene>
<evidence type="ECO:0000313" key="3">
    <source>
        <dbReference type="Proteomes" id="UP000054477"/>
    </source>
</evidence>
<feature type="transmembrane region" description="Helical" evidence="1">
    <location>
        <begin position="178"/>
        <end position="197"/>
    </location>
</feature>
<protein>
    <submittedName>
        <fullName evidence="2">Uncharacterized protein</fullName>
    </submittedName>
</protein>
<feature type="transmembrane region" description="Helical" evidence="1">
    <location>
        <begin position="224"/>
        <end position="244"/>
    </location>
</feature>
<reference evidence="2 3" key="1">
    <citation type="submission" date="2014-04" db="EMBL/GenBank/DDBJ databases">
        <authorList>
            <consortium name="DOE Joint Genome Institute"/>
            <person name="Kuo A."/>
            <person name="Kohler A."/>
            <person name="Nagy L.G."/>
            <person name="Floudas D."/>
            <person name="Copeland A."/>
            <person name="Barry K.W."/>
            <person name="Cichocki N."/>
            <person name="Veneault-Fourrey C."/>
            <person name="LaButti K."/>
            <person name="Lindquist E.A."/>
            <person name="Lipzen A."/>
            <person name="Lundell T."/>
            <person name="Morin E."/>
            <person name="Murat C."/>
            <person name="Sun H."/>
            <person name="Tunlid A."/>
            <person name="Henrissat B."/>
            <person name="Grigoriev I.V."/>
            <person name="Hibbett D.S."/>
            <person name="Martin F."/>
            <person name="Nordberg H.P."/>
            <person name="Cantor M.N."/>
            <person name="Hua S.X."/>
        </authorList>
    </citation>
    <scope>NUCLEOTIDE SEQUENCE [LARGE SCALE GENOMIC DNA]</scope>
    <source>
        <strain evidence="2 3">LaAM-08-1</strain>
    </source>
</reference>
<dbReference type="STRING" id="1095629.A0A0C9WLN0"/>
<feature type="transmembrane region" description="Helical" evidence="1">
    <location>
        <begin position="250"/>
        <end position="270"/>
    </location>
</feature>
<dbReference type="EMBL" id="KN838694">
    <property type="protein sequence ID" value="KIJ97394.1"/>
    <property type="molecule type" value="Genomic_DNA"/>
</dbReference>
<dbReference type="OrthoDB" id="3349377at2759"/>
<accession>A0A0C9WLN0</accession>
<name>A0A0C9WLN0_9AGAR</name>
<dbReference type="HOGENOM" id="CLU_821506_0_0_1"/>
<keyword evidence="1" id="KW-1133">Transmembrane helix</keyword>
<sequence>MNACLSFGWFRSNHTLFSFSPGFLSFPSPNIRDDLLLSNNSGWIEGYPNHSICSMCVAVRLASSSIIVYDHEQFMVGGKGFILDPVSTTFRSYPHNSSKELGLSFSCLHFFKWQGWTGLIACIIAETWIMGTVVTSINGAHSNDWSSIFDLNRVLLAKAIKIPGGTFCTPGTVPTNYFIFWIPMLAFECLLCGLALFRGFQTFRSEGALYQNGRHLVGILIRDSILYFLVICATYSTCLLVWIIGPTSLLEVPVGFSVAMSCVLANRVVFNVREVNRDMGRSKNTSQQAMGKQQATWASFCSPGCLTQFEMDQLRSMRVELDGADLEDDSVDLPFVVL</sequence>
<reference evidence="3" key="2">
    <citation type="submission" date="2015-01" db="EMBL/GenBank/DDBJ databases">
        <title>Evolutionary Origins and Diversification of the Mycorrhizal Mutualists.</title>
        <authorList>
            <consortium name="DOE Joint Genome Institute"/>
            <consortium name="Mycorrhizal Genomics Consortium"/>
            <person name="Kohler A."/>
            <person name="Kuo A."/>
            <person name="Nagy L.G."/>
            <person name="Floudas D."/>
            <person name="Copeland A."/>
            <person name="Barry K.W."/>
            <person name="Cichocki N."/>
            <person name="Veneault-Fourrey C."/>
            <person name="LaButti K."/>
            <person name="Lindquist E.A."/>
            <person name="Lipzen A."/>
            <person name="Lundell T."/>
            <person name="Morin E."/>
            <person name="Murat C."/>
            <person name="Riley R."/>
            <person name="Ohm R."/>
            <person name="Sun H."/>
            <person name="Tunlid A."/>
            <person name="Henrissat B."/>
            <person name="Grigoriev I.V."/>
            <person name="Hibbett D.S."/>
            <person name="Martin F."/>
        </authorList>
    </citation>
    <scope>NUCLEOTIDE SEQUENCE [LARGE SCALE GENOMIC DNA]</scope>
    <source>
        <strain evidence="3">LaAM-08-1</strain>
    </source>
</reference>
<keyword evidence="1" id="KW-0812">Transmembrane</keyword>
<keyword evidence="3" id="KW-1185">Reference proteome</keyword>
<proteinExistence type="predicted"/>
<dbReference type="AlphaFoldDB" id="A0A0C9WLN0"/>
<dbReference type="Proteomes" id="UP000054477">
    <property type="component" value="Unassembled WGS sequence"/>
</dbReference>